<dbReference type="Pfam" id="PF13579">
    <property type="entry name" value="Glyco_trans_4_4"/>
    <property type="match status" value="1"/>
</dbReference>
<feature type="domain" description="Glycosyltransferase subfamily 4-like N-terminal" evidence="1">
    <location>
        <begin position="20"/>
        <end position="198"/>
    </location>
</feature>
<proteinExistence type="predicted"/>
<protein>
    <submittedName>
        <fullName evidence="2">Glycosyltransferase WbuB</fullName>
    </submittedName>
</protein>
<evidence type="ECO:0000313" key="3">
    <source>
        <dbReference type="Proteomes" id="UP000255165"/>
    </source>
</evidence>
<organism evidence="2 3">
    <name type="scientific">Cupriavidus lacunae</name>
    <dbReference type="NCBI Taxonomy" id="2666307"/>
    <lineage>
        <taxon>Bacteria</taxon>
        <taxon>Pseudomonadati</taxon>
        <taxon>Pseudomonadota</taxon>
        <taxon>Betaproteobacteria</taxon>
        <taxon>Burkholderiales</taxon>
        <taxon>Burkholderiaceae</taxon>
        <taxon>Cupriavidus</taxon>
    </lineage>
</organism>
<comment type="caution">
    <text evidence="2">The sequence shown here is derived from an EMBL/GenBank/DDBJ whole genome shotgun (WGS) entry which is preliminary data.</text>
</comment>
<dbReference type="PANTHER" id="PTHR12526:SF622">
    <property type="entry name" value="GLYCOSYLTRANSFERASE (GROUP I)"/>
    <property type="match status" value="1"/>
</dbReference>
<dbReference type="PANTHER" id="PTHR12526">
    <property type="entry name" value="GLYCOSYLTRANSFERASE"/>
    <property type="match status" value="1"/>
</dbReference>
<reference evidence="2 3" key="1">
    <citation type="submission" date="2018-06" db="EMBL/GenBank/DDBJ databases">
        <authorList>
            <person name="Feng T."/>
            <person name="Jeon C.O."/>
        </authorList>
    </citation>
    <scope>NUCLEOTIDE SEQUENCE [LARGE SCALE GENOMIC DNA]</scope>
    <source>
        <strain evidence="2 3">S23</strain>
    </source>
</reference>
<dbReference type="Proteomes" id="UP000255165">
    <property type="component" value="Unassembled WGS sequence"/>
</dbReference>
<dbReference type="SUPFAM" id="SSF53756">
    <property type="entry name" value="UDP-Glycosyltransferase/glycogen phosphorylase"/>
    <property type="match status" value="1"/>
</dbReference>
<evidence type="ECO:0000313" key="2">
    <source>
        <dbReference type="EMBL" id="RDK12128.1"/>
    </source>
</evidence>
<accession>A0A370P2T9</accession>
<dbReference type="InterPro" id="IPR028098">
    <property type="entry name" value="Glyco_trans_4-like_N"/>
</dbReference>
<sequence length="406" mass="44943">MRILFVSQLFDPENSIKGLEFARRLQALGHEVEVITTFPSYPGGKIFPGYRLRWKQVEEIDGVKIVRLPTIISHGRSALKRMLSYASFGVVSSVHALFFAKKADVIYAYYPPVVVGLAAMMVRLFRRTPFVYDVQDLWPEALVATGMVREGRFTRFVDRLCGLIYRSAARVVVLSDGYGRALESKNTPREKIERIFNWCDEGRTGAAAEPAEQLLDPAYFNILYAGNMGAAQALTHVISAAALVEQHGNDKIRFVFLGAGVECDALKRQTSELGLGNVKFFPQVPVDKVSGILAAADVLLVHLADARVFEITIPSKTQAYMKTGRPILMAVKGEAAAIVSDAQAGMVVEPCQPEKLAEAVLRMAALPRAKLDEMGRCGRDYYTERMSMENGVRQVDSMLKEIVTNS</sequence>
<dbReference type="AlphaFoldDB" id="A0A370P2T9"/>
<evidence type="ECO:0000259" key="1">
    <source>
        <dbReference type="Pfam" id="PF13579"/>
    </source>
</evidence>
<dbReference type="EMBL" id="QKWJ01000001">
    <property type="protein sequence ID" value="RDK12128.1"/>
    <property type="molecule type" value="Genomic_DNA"/>
</dbReference>
<dbReference type="RefSeq" id="WP_115012777.1">
    <property type="nucleotide sequence ID" value="NZ_QKWJ01000001.1"/>
</dbReference>
<name>A0A370P2T9_9BURK</name>
<dbReference type="Gene3D" id="3.40.50.2000">
    <property type="entry name" value="Glycogen Phosphorylase B"/>
    <property type="match status" value="2"/>
</dbReference>
<keyword evidence="2" id="KW-0808">Transferase</keyword>
<dbReference type="Pfam" id="PF13692">
    <property type="entry name" value="Glyco_trans_1_4"/>
    <property type="match status" value="1"/>
</dbReference>
<keyword evidence="3" id="KW-1185">Reference proteome</keyword>
<gene>
    <name evidence="2" type="ORF">DN412_00845</name>
</gene>
<dbReference type="CDD" id="cd03794">
    <property type="entry name" value="GT4_WbuB-like"/>
    <property type="match status" value="1"/>
</dbReference>
<dbReference type="GO" id="GO:0016757">
    <property type="term" value="F:glycosyltransferase activity"/>
    <property type="evidence" value="ECO:0007669"/>
    <property type="project" value="UniProtKB-ARBA"/>
</dbReference>